<evidence type="ECO:0000313" key="16">
    <source>
        <dbReference type="Proteomes" id="UP000821853"/>
    </source>
</evidence>
<organism evidence="15 16">
    <name type="scientific">Haemaphysalis longicornis</name>
    <name type="common">Bush tick</name>
    <dbReference type="NCBI Taxonomy" id="44386"/>
    <lineage>
        <taxon>Eukaryota</taxon>
        <taxon>Metazoa</taxon>
        <taxon>Ecdysozoa</taxon>
        <taxon>Arthropoda</taxon>
        <taxon>Chelicerata</taxon>
        <taxon>Arachnida</taxon>
        <taxon>Acari</taxon>
        <taxon>Parasitiformes</taxon>
        <taxon>Ixodida</taxon>
        <taxon>Ixodoidea</taxon>
        <taxon>Ixodidae</taxon>
        <taxon>Haemaphysalinae</taxon>
        <taxon>Haemaphysalis</taxon>
    </lineage>
</organism>
<dbReference type="GO" id="GO:0005737">
    <property type="term" value="C:cytoplasm"/>
    <property type="evidence" value="ECO:0007669"/>
    <property type="project" value="UniProtKB-SubCell"/>
</dbReference>
<dbReference type="GO" id="GO:0030014">
    <property type="term" value="C:CCR4-NOT complex"/>
    <property type="evidence" value="ECO:0007669"/>
    <property type="project" value="InterPro"/>
</dbReference>
<dbReference type="EC" id="3.1.13.4" evidence="5"/>
<evidence type="ECO:0000256" key="5">
    <source>
        <dbReference type="ARBA" id="ARBA00012161"/>
    </source>
</evidence>
<keyword evidence="8" id="KW-0479">Metal-binding</keyword>
<evidence type="ECO:0000256" key="6">
    <source>
        <dbReference type="ARBA" id="ARBA00022490"/>
    </source>
</evidence>
<keyword evidence="14" id="KW-0539">Nucleus</keyword>
<evidence type="ECO:0000256" key="9">
    <source>
        <dbReference type="ARBA" id="ARBA00022801"/>
    </source>
</evidence>
<dbReference type="InterPro" id="IPR012337">
    <property type="entry name" value="RNaseH-like_sf"/>
</dbReference>
<dbReference type="GO" id="GO:0003723">
    <property type="term" value="F:RNA binding"/>
    <property type="evidence" value="ECO:0007669"/>
    <property type="project" value="UniProtKB-KW"/>
</dbReference>
<dbReference type="Pfam" id="PF04857">
    <property type="entry name" value="CAF1"/>
    <property type="match status" value="1"/>
</dbReference>
<accession>A0A9J6FAE3</accession>
<evidence type="ECO:0000256" key="8">
    <source>
        <dbReference type="ARBA" id="ARBA00022723"/>
    </source>
</evidence>
<dbReference type="PANTHER" id="PTHR10797">
    <property type="entry name" value="CCR4-NOT TRANSCRIPTION COMPLEX SUBUNIT"/>
    <property type="match status" value="1"/>
</dbReference>
<dbReference type="Gene3D" id="3.30.420.10">
    <property type="entry name" value="Ribonuclease H-like superfamily/Ribonuclease H"/>
    <property type="match status" value="1"/>
</dbReference>
<evidence type="ECO:0000256" key="11">
    <source>
        <dbReference type="ARBA" id="ARBA00022884"/>
    </source>
</evidence>
<keyword evidence="7" id="KW-0540">Nuclease</keyword>
<dbReference type="OrthoDB" id="1164111at2759"/>
<keyword evidence="11" id="KW-0694">RNA-binding</keyword>
<dbReference type="VEuPathDB" id="VectorBase:HLOH_057265"/>
<evidence type="ECO:0000256" key="7">
    <source>
        <dbReference type="ARBA" id="ARBA00022722"/>
    </source>
</evidence>
<evidence type="ECO:0000256" key="3">
    <source>
        <dbReference type="ARBA" id="ARBA00004496"/>
    </source>
</evidence>
<dbReference type="InterPro" id="IPR039637">
    <property type="entry name" value="CNOT7/CNOT8/Pop2"/>
</dbReference>
<dbReference type="GO" id="GO:0005634">
    <property type="term" value="C:nucleus"/>
    <property type="evidence" value="ECO:0007669"/>
    <property type="project" value="UniProtKB-SubCell"/>
</dbReference>
<comment type="subcellular location">
    <subcellularLocation>
        <location evidence="3">Cytoplasm</location>
    </subcellularLocation>
    <subcellularLocation>
        <location evidence="2">Nucleus</location>
    </subcellularLocation>
</comment>
<evidence type="ECO:0000313" key="15">
    <source>
        <dbReference type="EMBL" id="KAH9359962.1"/>
    </source>
</evidence>
<dbReference type="OMA" id="GANEIHW"/>
<dbReference type="EMBL" id="JABSTR010000001">
    <property type="protein sequence ID" value="KAH9359962.1"/>
    <property type="molecule type" value="Genomic_DNA"/>
</dbReference>
<evidence type="ECO:0000256" key="14">
    <source>
        <dbReference type="ARBA" id="ARBA00023242"/>
    </source>
</evidence>
<dbReference type="GO" id="GO:0046872">
    <property type="term" value="F:metal ion binding"/>
    <property type="evidence" value="ECO:0007669"/>
    <property type="project" value="UniProtKB-KW"/>
</dbReference>
<dbReference type="InterPro" id="IPR006941">
    <property type="entry name" value="RNase_CAF1"/>
</dbReference>
<dbReference type="GO" id="GO:0004535">
    <property type="term" value="F:poly(A)-specific ribonuclease activity"/>
    <property type="evidence" value="ECO:0007669"/>
    <property type="project" value="UniProtKB-EC"/>
</dbReference>
<evidence type="ECO:0000256" key="13">
    <source>
        <dbReference type="ARBA" id="ARBA00023163"/>
    </source>
</evidence>
<keyword evidence="9" id="KW-0378">Hydrolase</keyword>
<gene>
    <name evidence="15" type="ORF">HPB48_016961</name>
</gene>
<evidence type="ECO:0000256" key="2">
    <source>
        <dbReference type="ARBA" id="ARBA00004123"/>
    </source>
</evidence>
<dbReference type="SUPFAM" id="SSF53098">
    <property type="entry name" value="Ribonuclease H-like"/>
    <property type="match status" value="1"/>
</dbReference>
<comment type="similarity">
    <text evidence="4">Belongs to the CAF1 family.</text>
</comment>
<keyword evidence="6" id="KW-0963">Cytoplasm</keyword>
<name>A0A9J6FAE3_HAELO</name>
<comment type="catalytic activity">
    <reaction evidence="1">
        <text>Exonucleolytic cleavage of poly(A) to 5'-AMP.</text>
        <dbReference type="EC" id="3.1.13.4"/>
    </reaction>
</comment>
<dbReference type="Proteomes" id="UP000821853">
    <property type="component" value="Chromosome 1"/>
</dbReference>
<reference evidence="15 16" key="1">
    <citation type="journal article" date="2020" name="Cell">
        <title>Large-Scale Comparative Analyses of Tick Genomes Elucidate Their Genetic Diversity and Vector Capacities.</title>
        <authorList>
            <consortium name="Tick Genome and Microbiome Consortium (TIGMIC)"/>
            <person name="Jia N."/>
            <person name="Wang J."/>
            <person name="Shi W."/>
            <person name="Du L."/>
            <person name="Sun Y."/>
            <person name="Zhan W."/>
            <person name="Jiang J.F."/>
            <person name="Wang Q."/>
            <person name="Zhang B."/>
            <person name="Ji P."/>
            <person name="Bell-Sakyi L."/>
            <person name="Cui X.M."/>
            <person name="Yuan T.T."/>
            <person name="Jiang B.G."/>
            <person name="Yang W.F."/>
            <person name="Lam T.T."/>
            <person name="Chang Q.C."/>
            <person name="Ding S.J."/>
            <person name="Wang X.J."/>
            <person name="Zhu J.G."/>
            <person name="Ruan X.D."/>
            <person name="Zhao L."/>
            <person name="Wei J.T."/>
            <person name="Ye R.Z."/>
            <person name="Que T.C."/>
            <person name="Du C.H."/>
            <person name="Zhou Y.H."/>
            <person name="Cheng J.X."/>
            <person name="Dai P.F."/>
            <person name="Guo W.B."/>
            <person name="Han X.H."/>
            <person name="Huang E.J."/>
            <person name="Li L.F."/>
            <person name="Wei W."/>
            <person name="Gao Y.C."/>
            <person name="Liu J.Z."/>
            <person name="Shao H.Z."/>
            <person name="Wang X."/>
            <person name="Wang C.C."/>
            <person name="Yang T.C."/>
            <person name="Huo Q.B."/>
            <person name="Li W."/>
            <person name="Chen H.Y."/>
            <person name="Chen S.E."/>
            <person name="Zhou L.G."/>
            <person name="Ni X.B."/>
            <person name="Tian J.H."/>
            <person name="Sheng Y."/>
            <person name="Liu T."/>
            <person name="Pan Y.S."/>
            <person name="Xia L.Y."/>
            <person name="Li J."/>
            <person name="Zhao F."/>
            <person name="Cao W.C."/>
        </authorList>
    </citation>
    <scope>NUCLEOTIDE SEQUENCE [LARGE SCALE GENOMIC DNA]</scope>
    <source>
        <strain evidence="15">HaeL-2018</strain>
    </source>
</reference>
<proteinExistence type="inferred from homology"/>
<keyword evidence="16" id="KW-1185">Reference proteome</keyword>
<evidence type="ECO:0000256" key="12">
    <source>
        <dbReference type="ARBA" id="ARBA00023015"/>
    </source>
</evidence>
<dbReference type="AlphaFoldDB" id="A0A9J6FAE3"/>
<comment type="caution">
    <text evidence="15">The sequence shown here is derived from an EMBL/GenBank/DDBJ whole genome shotgun (WGS) entry which is preliminary data.</text>
</comment>
<keyword evidence="12" id="KW-0805">Transcription regulation</keyword>
<keyword evidence="13" id="KW-0804">Transcription</keyword>
<evidence type="ECO:0000256" key="1">
    <source>
        <dbReference type="ARBA" id="ARBA00001663"/>
    </source>
</evidence>
<keyword evidence="10" id="KW-0269">Exonuclease</keyword>
<sequence length="159" mass="17720">MYADDSIALLVNSGIEFKRHQKQGIDPYEFAQLLTVSGVVLSPNVKLICFHGAYDVAYLLRLLTNAPLPQDMSEFMEVVRLYFPVVYDVKYLAQTCTNLKGGLKTLADKLEVEQIGRRHQAGSDSLLMAEVFFMVRDIFFEGEITNANLCGPLVGLGIP</sequence>
<protein>
    <recommendedName>
        <fullName evidence="5">poly(A)-specific ribonuclease</fullName>
        <ecNumber evidence="5">3.1.13.4</ecNumber>
    </recommendedName>
</protein>
<dbReference type="InterPro" id="IPR036397">
    <property type="entry name" value="RNaseH_sf"/>
</dbReference>
<evidence type="ECO:0000256" key="4">
    <source>
        <dbReference type="ARBA" id="ARBA00008372"/>
    </source>
</evidence>
<evidence type="ECO:0000256" key="10">
    <source>
        <dbReference type="ARBA" id="ARBA00022839"/>
    </source>
</evidence>